<sequence>MSRKLKRTNLFAKDVSSLLYAYGDVAQPLPETVQCLDELVSGYLVDVCSSAFRAAQNCQRNKLKLEDFRFAVRHDPIKLGRAEELIATNKLITEAKKQFNGSDSSSLKRFRDGEGNELEGEGDEDDDEDYEDEADEDVTGGGTTHVDDYDKHTDLEMHQKFKSNNENFFEDDNESHQVKNEKKSKSSTRGGKQGSRGGGKTRGKRQKRGSSGP</sequence>
<feature type="compositionally biased region" description="Basic residues" evidence="7">
    <location>
        <begin position="199"/>
        <end position="213"/>
    </location>
</feature>
<evidence type="ECO:0000256" key="6">
    <source>
        <dbReference type="ARBA" id="ARBA00040136"/>
    </source>
</evidence>
<comment type="caution">
    <text evidence="8">The sequence shown here is derived from an EMBL/GenBank/DDBJ whole genome shotgun (WGS) entry which is preliminary data.</text>
</comment>
<gene>
    <name evidence="8" type="ORF">ZYGR_0AZ02730</name>
</gene>
<reference evidence="8 9" key="1">
    <citation type="submission" date="2016-08" db="EMBL/GenBank/DDBJ databases">
        <title>Draft genome sequence of allopolyploid Zygosaccharomyces rouxii.</title>
        <authorList>
            <person name="Watanabe J."/>
            <person name="Uehara K."/>
            <person name="Mogi Y."/>
            <person name="Tsukioka Y."/>
        </authorList>
    </citation>
    <scope>NUCLEOTIDE SEQUENCE [LARGE SCALE GENOMIC DNA]</scope>
    <source>
        <strain evidence="8 9">NBRC 110957</strain>
    </source>
</reference>
<dbReference type="PANTHER" id="PTHR11380">
    <property type="entry name" value="TRANSCRIPTION INITIATION FACTOR TFIID/SUPT3-RELATED"/>
    <property type="match status" value="1"/>
</dbReference>
<evidence type="ECO:0000256" key="5">
    <source>
        <dbReference type="ARBA" id="ARBA00038392"/>
    </source>
</evidence>
<dbReference type="SUPFAM" id="SSF47113">
    <property type="entry name" value="Histone-fold"/>
    <property type="match status" value="1"/>
</dbReference>
<dbReference type="Pfam" id="PF02269">
    <property type="entry name" value="TFIID-18kDa"/>
    <property type="match status" value="1"/>
</dbReference>
<evidence type="ECO:0000256" key="4">
    <source>
        <dbReference type="ARBA" id="ARBA00023242"/>
    </source>
</evidence>
<dbReference type="GO" id="GO:0046982">
    <property type="term" value="F:protein heterodimerization activity"/>
    <property type="evidence" value="ECO:0007669"/>
    <property type="project" value="InterPro"/>
</dbReference>
<dbReference type="GO" id="GO:0005669">
    <property type="term" value="C:transcription factor TFIID complex"/>
    <property type="evidence" value="ECO:0007669"/>
    <property type="project" value="TreeGrafter"/>
</dbReference>
<comment type="similarity">
    <text evidence="5">Belongs to the TAF13 family.</text>
</comment>
<dbReference type="CDD" id="cd07978">
    <property type="entry name" value="HFD_TAF13"/>
    <property type="match status" value="1"/>
</dbReference>
<dbReference type="PANTHER" id="PTHR11380:SF5">
    <property type="entry name" value="TRANSCRIPTION INITIATION FACTOR TFIID SUBUNIT 13"/>
    <property type="match status" value="1"/>
</dbReference>
<dbReference type="InterPro" id="IPR009072">
    <property type="entry name" value="Histone-fold"/>
</dbReference>
<evidence type="ECO:0000256" key="1">
    <source>
        <dbReference type="ARBA" id="ARBA00004123"/>
    </source>
</evidence>
<evidence type="ECO:0000313" key="8">
    <source>
        <dbReference type="EMBL" id="GAV56101.1"/>
    </source>
</evidence>
<dbReference type="AlphaFoldDB" id="A0A1Q3AK63"/>
<evidence type="ECO:0000313" key="9">
    <source>
        <dbReference type="Proteomes" id="UP000187013"/>
    </source>
</evidence>
<evidence type="ECO:0000256" key="2">
    <source>
        <dbReference type="ARBA" id="ARBA00023015"/>
    </source>
</evidence>
<dbReference type="GO" id="GO:0051123">
    <property type="term" value="P:RNA polymerase II preinitiation complex assembly"/>
    <property type="evidence" value="ECO:0007669"/>
    <property type="project" value="TreeGrafter"/>
</dbReference>
<name>A0A1Q3AK63_ZYGRO</name>
<dbReference type="Gene3D" id="1.10.20.10">
    <property type="entry name" value="Histone, subunit A"/>
    <property type="match status" value="1"/>
</dbReference>
<feature type="compositionally biased region" description="Basic and acidic residues" evidence="7">
    <location>
        <begin position="174"/>
        <end position="184"/>
    </location>
</feature>
<accession>A0A1Q3AK63</accession>
<feature type="compositionally biased region" description="Acidic residues" evidence="7">
    <location>
        <begin position="115"/>
        <end position="138"/>
    </location>
</feature>
<dbReference type="Proteomes" id="UP000187013">
    <property type="component" value="Unassembled WGS sequence"/>
</dbReference>
<organism evidence="8 9">
    <name type="scientific">Zygosaccharomyces rouxii</name>
    <dbReference type="NCBI Taxonomy" id="4956"/>
    <lineage>
        <taxon>Eukaryota</taxon>
        <taxon>Fungi</taxon>
        <taxon>Dikarya</taxon>
        <taxon>Ascomycota</taxon>
        <taxon>Saccharomycotina</taxon>
        <taxon>Saccharomycetes</taxon>
        <taxon>Saccharomycetales</taxon>
        <taxon>Saccharomycetaceae</taxon>
        <taxon>Zygosaccharomyces</taxon>
    </lineage>
</organism>
<evidence type="ECO:0000256" key="7">
    <source>
        <dbReference type="SAM" id="MobiDB-lite"/>
    </source>
</evidence>
<proteinExistence type="inferred from homology"/>
<evidence type="ECO:0000256" key="3">
    <source>
        <dbReference type="ARBA" id="ARBA00023163"/>
    </source>
</evidence>
<dbReference type="OrthoDB" id="10266074at2759"/>
<dbReference type="EMBL" id="BDGX01000052">
    <property type="protein sequence ID" value="GAV56101.1"/>
    <property type="molecule type" value="Genomic_DNA"/>
</dbReference>
<keyword evidence="2" id="KW-0805">Transcription regulation</keyword>
<keyword evidence="3" id="KW-0804">Transcription</keyword>
<comment type="subcellular location">
    <subcellularLocation>
        <location evidence="1">Nucleus</location>
    </subcellularLocation>
</comment>
<feature type="compositionally biased region" description="Basic and acidic residues" evidence="7">
    <location>
        <begin position="145"/>
        <end position="159"/>
    </location>
</feature>
<dbReference type="InterPro" id="IPR003195">
    <property type="entry name" value="TFIID_TAF13"/>
</dbReference>
<feature type="region of interest" description="Disordered" evidence="7">
    <location>
        <begin position="101"/>
        <end position="213"/>
    </location>
</feature>
<protein>
    <recommendedName>
        <fullName evidence="6">Transcription initiation factor TFIID subunit 13</fullName>
    </recommendedName>
</protein>
<keyword evidence="4" id="KW-0539">Nucleus</keyword>